<dbReference type="KEGG" id="hyj:FHG12_12415"/>
<evidence type="ECO:0000256" key="4">
    <source>
        <dbReference type="ARBA" id="ARBA00023125"/>
    </source>
</evidence>
<dbReference type="InterPro" id="IPR013325">
    <property type="entry name" value="RNA_pol_sigma_r2"/>
</dbReference>
<keyword evidence="5" id="KW-0804">Transcription</keyword>
<dbReference type="Pfam" id="PF08281">
    <property type="entry name" value="Sigma70_r4_2"/>
    <property type="match status" value="1"/>
</dbReference>
<keyword evidence="4" id="KW-0238">DNA-binding</keyword>
<dbReference type="SUPFAM" id="SSF88659">
    <property type="entry name" value="Sigma3 and sigma4 domains of RNA polymerase sigma factors"/>
    <property type="match status" value="1"/>
</dbReference>
<dbReference type="PANTHER" id="PTHR43133:SF8">
    <property type="entry name" value="RNA POLYMERASE SIGMA FACTOR HI_1459-RELATED"/>
    <property type="match status" value="1"/>
</dbReference>
<feature type="domain" description="RNA polymerase sigma factor 70 region 4 type 2" evidence="7">
    <location>
        <begin position="120"/>
        <end position="172"/>
    </location>
</feature>
<evidence type="ECO:0000259" key="6">
    <source>
        <dbReference type="Pfam" id="PF04542"/>
    </source>
</evidence>
<dbReference type="InterPro" id="IPR013249">
    <property type="entry name" value="RNA_pol_sigma70_r4_t2"/>
</dbReference>
<name>A0A5B8A5L8_9BACT</name>
<keyword evidence="2" id="KW-0805">Transcription regulation</keyword>
<evidence type="ECO:0000256" key="5">
    <source>
        <dbReference type="ARBA" id="ARBA00023163"/>
    </source>
</evidence>
<evidence type="ECO:0000259" key="7">
    <source>
        <dbReference type="Pfam" id="PF08281"/>
    </source>
</evidence>
<comment type="similarity">
    <text evidence="1">Belongs to the sigma-70 factor family. ECF subfamily.</text>
</comment>
<gene>
    <name evidence="8" type="ORF">FHG12_12415</name>
</gene>
<proteinExistence type="inferred from homology"/>
<dbReference type="InterPro" id="IPR039425">
    <property type="entry name" value="RNA_pol_sigma-70-like"/>
</dbReference>
<dbReference type="Proteomes" id="UP000305398">
    <property type="component" value="Chromosome"/>
</dbReference>
<dbReference type="InterPro" id="IPR007627">
    <property type="entry name" value="RNA_pol_sigma70_r2"/>
</dbReference>
<protein>
    <submittedName>
        <fullName evidence="8">RNA polymerase sigma factor</fullName>
    </submittedName>
</protein>
<evidence type="ECO:0000256" key="2">
    <source>
        <dbReference type="ARBA" id="ARBA00023015"/>
    </source>
</evidence>
<dbReference type="GO" id="GO:0006352">
    <property type="term" value="P:DNA-templated transcription initiation"/>
    <property type="evidence" value="ECO:0007669"/>
    <property type="project" value="InterPro"/>
</dbReference>
<evidence type="ECO:0000313" key="9">
    <source>
        <dbReference type="Proteomes" id="UP000305398"/>
    </source>
</evidence>
<dbReference type="PANTHER" id="PTHR43133">
    <property type="entry name" value="RNA POLYMERASE ECF-TYPE SIGMA FACTO"/>
    <property type="match status" value="1"/>
</dbReference>
<dbReference type="Gene3D" id="1.10.10.10">
    <property type="entry name" value="Winged helix-like DNA-binding domain superfamily/Winged helix DNA-binding domain"/>
    <property type="match status" value="1"/>
</dbReference>
<dbReference type="GO" id="GO:0016987">
    <property type="term" value="F:sigma factor activity"/>
    <property type="evidence" value="ECO:0007669"/>
    <property type="project" value="UniProtKB-KW"/>
</dbReference>
<dbReference type="InterPro" id="IPR014284">
    <property type="entry name" value="RNA_pol_sigma-70_dom"/>
</dbReference>
<evidence type="ECO:0000313" key="8">
    <source>
        <dbReference type="EMBL" id="QDA62561.1"/>
    </source>
</evidence>
<dbReference type="NCBIfam" id="TIGR02937">
    <property type="entry name" value="sigma70-ECF"/>
    <property type="match status" value="1"/>
</dbReference>
<evidence type="ECO:0000256" key="3">
    <source>
        <dbReference type="ARBA" id="ARBA00023082"/>
    </source>
</evidence>
<feature type="domain" description="RNA polymerase sigma-70 region 2" evidence="6">
    <location>
        <begin position="20"/>
        <end position="91"/>
    </location>
</feature>
<dbReference type="OrthoDB" id="1493925at2"/>
<dbReference type="Pfam" id="PF04542">
    <property type="entry name" value="Sigma70_r2"/>
    <property type="match status" value="1"/>
</dbReference>
<reference evidence="8 9" key="1">
    <citation type="submission" date="2019-06" db="EMBL/GenBank/DDBJ databases">
        <authorList>
            <person name="Srinivasan S."/>
        </authorList>
    </citation>
    <scope>NUCLEOTIDE SEQUENCE [LARGE SCALE GENOMIC DNA]</scope>
    <source>
        <strain evidence="8 9">17J68-5</strain>
    </source>
</reference>
<dbReference type="EMBL" id="CP040896">
    <property type="protein sequence ID" value="QDA62561.1"/>
    <property type="molecule type" value="Genomic_DNA"/>
</dbReference>
<dbReference type="InterPro" id="IPR036388">
    <property type="entry name" value="WH-like_DNA-bd_sf"/>
</dbReference>
<accession>A0A5B8A5L8</accession>
<dbReference type="Gene3D" id="1.10.1740.10">
    <property type="match status" value="1"/>
</dbReference>
<organism evidence="8 9">
    <name type="scientific">Hymenobacter jejuensis</name>
    <dbReference type="NCBI Taxonomy" id="2502781"/>
    <lineage>
        <taxon>Bacteria</taxon>
        <taxon>Pseudomonadati</taxon>
        <taxon>Bacteroidota</taxon>
        <taxon>Cytophagia</taxon>
        <taxon>Cytophagales</taxon>
        <taxon>Hymenobacteraceae</taxon>
        <taxon>Hymenobacter</taxon>
    </lineage>
</organism>
<sequence length="189" mass="21489">MLLATLAGCRRADRGSQRRLYSLYYSYSMSICLRYAGTRDEAMEAVNDGFMKVFRDVSHFDPTKHETSGSFRGWLRKIMIHTAIDHYRAQEKHQHQQDLDKTAYALADEGGSALDSLSYDELLHMIHQLPPAYRTAFNLYVIDGFTHEEIANRLHISVGTSKSNLSKARAHLKDLLKKTSHHAYAGNVG</sequence>
<dbReference type="SUPFAM" id="SSF88946">
    <property type="entry name" value="Sigma2 domain of RNA polymerase sigma factors"/>
    <property type="match status" value="1"/>
</dbReference>
<dbReference type="AlphaFoldDB" id="A0A5B8A5L8"/>
<evidence type="ECO:0000256" key="1">
    <source>
        <dbReference type="ARBA" id="ARBA00010641"/>
    </source>
</evidence>
<dbReference type="GO" id="GO:0003677">
    <property type="term" value="F:DNA binding"/>
    <property type="evidence" value="ECO:0007669"/>
    <property type="project" value="UniProtKB-KW"/>
</dbReference>
<dbReference type="CDD" id="cd06171">
    <property type="entry name" value="Sigma70_r4"/>
    <property type="match status" value="1"/>
</dbReference>
<dbReference type="InterPro" id="IPR013324">
    <property type="entry name" value="RNA_pol_sigma_r3/r4-like"/>
</dbReference>
<keyword evidence="3" id="KW-0731">Sigma factor</keyword>
<keyword evidence="9" id="KW-1185">Reference proteome</keyword>